<proteinExistence type="predicted"/>
<dbReference type="EMBL" id="AZJI01000005">
    <property type="protein sequence ID" value="ETD23259.1"/>
    <property type="molecule type" value="Genomic_DNA"/>
</dbReference>
<dbReference type="HOGENOM" id="CLU_2232822_0_0_7"/>
<accession>V8C7B1</accession>
<sequence length="105" mass="12149">MAEFYPFNEAGCEILYENPHFSVAFGWDKQNEYYSVGMRWSGLANPYPLSPRGDGKPQWFILHWDLAVEFLKSLKAQSSANQNAIDEAIEKLQKQQHQNLQGVKR</sequence>
<evidence type="ECO:0000313" key="2">
    <source>
        <dbReference type="Proteomes" id="UP000018731"/>
    </source>
</evidence>
<reference evidence="1 2" key="1">
    <citation type="journal article" date="2014" name="Genome Announc.">
        <title>Draft genome sequences of six enterohepatic helicobacter species isolated from humans and one from rhesus macaques.</title>
        <authorList>
            <person name="Shen Z."/>
            <person name="Sheh A."/>
            <person name="Young S.K."/>
            <person name="Abouelliel A."/>
            <person name="Ward D.V."/>
            <person name="Earl A.M."/>
            <person name="Fox J.G."/>
        </authorList>
    </citation>
    <scope>NUCLEOTIDE SEQUENCE [LARGE SCALE GENOMIC DNA]</scope>
    <source>
        <strain evidence="1 2">MIT 99-5501</strain>
    </source>
</reference>
<dbReference type="Proteomes" id="UP000018731">
    <property type="component" value="Unassembled WGS sequence"/>
</dbReference>
<name>V8C7B1_9HELI</name>
<dbReference type="AlphaFoldDB" id="V8C7B1"/>
<evidence type="ECO:0000313" key="1">
    <source>
        <dbReference type="EMBL" id="ETD23259.1"/>
    </source>
</evidence>
<gene>
    <name evidence="1" type="ORF">HMPREF2086_01058</name>
</gene>
<organism evidence="1 2">
    <name type="scientific">Helicobacter macacae MIT 99-5501</name>
    <dbReference type="NCBI Taxonomy" id="1357400"/>
    <lineage>
        <taxon>Bacteria</taxon>
        <taxon>Pseudomonadati</taxon>
        <taxon>Campylobacterota</taxon>
        <taxon>Epsilonproteobacteria</taxon>
        <taxon>Campylobacterales</taxon>
        <taxon>Helicobacteraceae</taxon>
        <taxon>Helicobacter</taxon>
    </lineage>
</organism>
<comment type="caution">
    <text evidence="1">The sequence shown here is derived from an EMBL/GenBank/DDBJ whole genome shotgun (WGS) entry which is preliminary data.</text>
</comment>
<dbReference type="RefSeq" id="WP_023927784.1">
    <property type="nucleotide sequence ID" value="NZ_KI669454.1"/>
</dbReference>
<keyword evidence="2" id="KW-1185">Reference proteome</keyword>
<dbReference type="STRING" id="1357400.HMPREF2086_01058"/>
<protein>
    <submittedName>
        <fullName evidence="1">Uncharacterized protein</fullName>
    </submittedName>
</protein>
<dbReference type="PATRIC" id="fig|1357400.3.peg.1443"/>